<dbReference type="GO" id="GO:0031956">
    <property type="term" value="F:medium-chain fatty acid-CoA ligase activity"/>
    <property type="evidence" value="ECO:0007669"/>
    <property type="project" value="TreeGrafter"/>
</dbReference>
<evidence type="ECO:0000313" key="7">
    <source>
        <dbReference type="Proteomes" id="UP000018211"/>
    </source>
</evidence>
<evidence type="ECO:0000313" key="6">
    <source>
        <dbReference type="EMBL" id="CCO45088.1"/>
    </source>
</evidence>
<dbReference type="Pfam" id="PF00501">
    <property type="entry name" value="AMP-binding"/>
    <property type="match status" value="1"/>
</dbReference>
<feature type="domain" description="AMP-binding enzyme C-terminal" evidence="5">
    <location>
        <begin position="457"/>
        <end position="532"/>
    </location>
</feature>
<dbReference type="Gene3D" id="3.30.300.30">
    <property type="match status" value="1"/>
</dbReference>
<reference evidence="6 7" key="1">
    <citation type="journal article" date="2013" name="ISME J.">
        <title>Comparative genomics of pathogenic lineages of Vibrio nigripulchritudo identifies virulence-associated traits.</title>
        <authorList>
            <person name="Goudenege D."/>
            <person name="Labreuche Y."/>
            <person name="Krin E."/>
            <person name="Ansquer D."/>
            <person name="Mangenot S."/>
            <person name="Calteau A."/>
            <person name="Medigue C."/>
            <person name="Mazel D."/>
            <person name="Polz M.F."/>
            <person name="Le Roux F."/>
        </authorList>
    </citation>
    <scope>NUCLEOTIDE SEQUENCE [LARGE SCALE GENOMIC DNA]</scope>
    <source>
        <strain evidence="6 7">SOn1</strain>
    </source>
</reference>
<dbReference type="PANTHER" id="PTHR43201:SF5">
    <property type="entry name" value="MEDIUM-CHAIN ACYL-COA LIGASE ACSF2, MITOCHONDRIAL"/>
    <property type="match status" value="1"/>
</dbReference>
<dbReference type="InterPro" id="IPR042099">
    <property type="entry name" value="ANL_N_sf"/>
</dbReference>
<evidence type="ECO:0000256" key="2">
    <source>
        <dbReference type="ARBA" id="ARBA00006432"/>
    </source>
</evidence>
<proteinExistence type="inferred from homology"/>
<comment type="similarity">
    <text evidence="2">Belongs to the ATP-dependent AMP-binding enzyme family.</text>
</comment>
<evidence type="ECO:0000259" key="5">
    <source>
        <dbReference type="Pfam" id="PF13193"/>
    </source>
</evidence>
<dbReference type="RefSeq" id="WP_022610700.1">
    <property type="nucleotide sequence ID" value="NZ_LK391965.1"/>
</dbReference>
<dbReference type="EMBL" id="CAOF01000041">
    <property type="protein sequence ID" value="CCO45088.1"/>
    <property type="molecule type" value="Genomic_DNA"/>
</dbReference>
<dbReference type="Pfam" id="PF13193">
    <property type="entry name" value="AMP-binding_C"/>
    <property type="match status" value="1"/>
</dbReference>
<gene>
    <name evidence="6" type="primary">vibE</name>
    <name evidence="6" type="ORF">VIBNISOn1_1350052</name>
</gene>
<accession>A0AAV2VKC7</accession>
<dbReference type="SUPFAM" id="SSF56801">
    <property type="entry name" value="Acetyl-CoA synthetase-like"/>
    <property type="match status" value="1"/>
</dbReference>
<evidence type="ECO:0000256" key="1">
    <source>
        <dbReference type="ARBA" id="ARBA00004924"/>
    </source>
</evidence>
<protein>
    <submittedName>
        <fullName evidence="6">Vibriobactin-specific 2,3-dihydroxybenzoate-AMP ligase</fullName>
        <ecNumber evidence="6">6.3.2.-</ecNumber>
    </submittedName>
</protein>
<dbReference type="InterPro" id="IPR025110">
    <property type="entry name" value="AMP-bd_C"/>
</dbReference>
<dbReference type="PANTHER" id="PTHR43201">
    <property type="entry name" value="ACYL-COA SYNTHETASE"/>
    <property type="match status" value="1"/>
</dbReference>
<dbReference type="GO" id="GO:0006631">
    <property type="term" value="P:fatty acid metabolic process"/>
    <property type="evidence" value="ECO:0007669"/>
    <property type="project" value="TreeGrafter"/>
</dbReference>
<name>A0AAV2VKC7_9VIBR</name>
<comment type="pathway">
    <text evidence="1">Siderophore biosynthesis.</text>
</comment>
<comment type="caution">
    <text evidence="6">The sequence shown here is derived from an EMBL/GenBank/DDBJ whole genome shotgun (WGS) entry which is preliminary data.</text>
</comment>
<dbReference type="AlphaFoldDB" id="A0AAV2VKC7"/>
<dbReference type="Gene3D" id="3.40.50.12780">
    <property type="entry name" value="N-terminal domain of ligase-like"/>
    <property type="match status" value="1"/>
</dbReference>
<keyword evidence="3 6" id="KW-0436">Ligase</keyword>
<evidence type="ECO:0000259" key="4">
    <source>
        <dbReference type="Pfam" id="PF00501"/>
    </source>
</evidence>
<dbReference type="Proteomes" id="UP000018211">
    <property type="component" value="Unassembled WGS sequence"/>
</dbReference>
<evidence type="ECO:0000256" key="3">
    <source>
        <dbReference type="ARBA" id="ARBA00022598"/>
    </source>
</evidence>
<feature type="domain" description="AMP-dependent synthetase/ligase" evidence="4">
    <location>
        <begin position="46"/>
        <end position="406"/>
    </location>
</feature>
<dbReference type="EC" id="6.3.2.-" evidence="6"/>
<dbReference type="FunFam" id="2.30.38.10:FF:000003">
    <property type="entry name" value="Vibriobactin-specific 2,3-dihydroxybenzoate-AMP ligase"/>
    <property type="match status" value="1"/>
</dbReference>
<dbReference type="InterPro" id="IPR000873">
    <property type="entry name" value="AMP-dep_synth/lig_dom"/>
</dbReference>
<dbReference type="InterPro" id="IPR045851">
    <property type="entry name" value="AMP-bd_C_sf"/>
</dbReference>
<organism evidence="6 7">
    <name type="scientific">Vibrio nigripulchritudo SOn1</name>
    <dbReference type="NCBI Taxonomy" id="1238450"/>
    <lineage>
        <taxon>Bacteria</taxon>
        <taxon>Pseudomonadati</taxon>
        <taxon>Pseudomonadota</taxon>
        <taxon>Gammaproteobacteria</taxon>
        <taxon>Vibrionales</taxon>
        <taxon>Vibrionaceae</taxon>
        <taxon>Vibrio</taxon>
    </lineage>
</organism>
<sequence length="551" mass="59460">MDTVLKDKSDHQSLLVGFIEHPEPQTKKYKEAGIWRDTPLWGILSEGVERNADKVAVSDSMGSYSYKKLLEESDKVAAGLVESGLNAGDRVVFQVSNSIHFAIVFFALQRAGLVPVLALPAHGIAEISHFVKVSGASGYIGSNLDKDGKAEQIASELSQDLLDAKHTFIVGESNQFQPLPLGDISQFKPAEPSPNDPALFLVSGGTTGLPKLIPRTHNDYRYNIESCSQASELSDQEVYLAVLPAAHNFTLGCPGLLGALQSGGEVFFSANPSPDFCFDLIEKHGVTATALVPALAQLWTAAKEWEQADTSSLRLMQVGGSKLAYTDALAVQKVFPGALQQVFGMAEGLIACTRLGDDSELIATKQGKPVSRWDEVRVVDGEGKAVSVGEEGELLTRGPYTLRGYYRADEHNQRSFTDDGFYRSGDRVVADGQGYIVVTGRIKDVVNRAGECVATDEIEEQLLAHPNVAQVAVVPVPDKHLGERIGVAVVRKGSTPTLQDLRAFLKEQGIASFKLPDEINIVSSLPKTAVGKIDKKRVPGPDGTPWVRTKI</sequence>